<organism evidence="3">
    <name type="scientific">marine metagenome</name>
    <dbReference type="NCBI Taxonomy" id="408172"/>
    <lineage>
        <taxon>unclassified sequences</taxon>
        <taxon>metagenomes</taxon>
        <taxon>ecological metagenomes</taxon>
    </lineage>
</organism>
<evidence type="ECO:0000259" key="2">
    <source>
        <dbReference type="SMART" id="SM00849"/>
    </source>
</evidence>
<gene>
    <name evidence="3" type="ORF">METZ01_LOCUS239940</name>
</gene>
<reference evidence="3" key="1">
    <citation type="submission" date="2018-05" db="EMBL/GenBank/DDBJ databases">
        <authorList>
            <person name="Lanie J.A."/>
            <person name="Ng W.-L."/>
            <person name="Kazmierczak K.M."/>
            <person name="Andrzejewski T.M."/>
            <person name="Davidsen T.M."/>
            <person name="Wayne K.J."/>
            <person name="Tettelin H."/>
            <person name="Glass J.I."/>
            <person name="Rusch D."/>
            <person name="Podicherti R."/>
            <person name="Tsui H.-C.T."/>
            <person name="Winkler M.E."/>
        </authorList>
    </citation>
    <scope>NUCLEOTIDE SEQUENCE</scope>
</reference>
<dbReference type="GO" id="GO:0016787">
    <property type="term" value="F:hydrolase activity"/>
    <property type="evidence" value="ECO:0007669"/>
    <property type="project" value="UniProtKB-KW"/>
</dbReference>
<accession>A0A382HIG6</accession>
<keyword evidence="1" id="KW-0378">Hydrolase</keyword>
<dbReference type="EMBL" id="UINC01061474">
    <property type="protein sequence ID" value="SVB87086.1"/>
    <property type="molecule type" value="Genomic_DNA"/>
</dbReference>
<dbReference type="InterPro" id="IPR022877">
    <property type="entry name" value="UPF0173"/>
</dbReference>
<dbReference type="PANTHER" id="PTHR43546">
    <property type="entry name" value="UPF0173 METAL-DEPENDENT HYDROLASE MJ1163-RELATED"/>
    <property type="match status" value="1"/>
</dbReference>
<dbReference type="Pfam" id="PF12706">
    <property type="entry name" value="Lactamase_B_2"/>
    <property type="match status" value="1"/>
</dbReference>
<dbReference type="NCBIfam" id="NF001911">
    <property type="entry name" value="PRK00685.1"/>
    <property type="match status" value="1"/>
</dbReference>
<dbReference type="PANTHER" id="PTHR43546:SF3">
    <property type="entry name" value="UPF0173 METAL-DEPENDENT HYDROLASE MJ1163"/>
    <property type="match status" value="1"/>
</dbReference>
<dbReference type="SMART" id="SM00849">
    <property type="entry name" value="Lactamase_B"/>
    <property type="match status" value="1"/>
</dbReference>
<sequence length="216" mass="23756">MEVQFLGHAGIKIEDDKIIYIDPWLNDNPLAKIKAEDISKADYIIATHNHSDHVDDIPIISKNTNATVVSIVETAEEMASKGCMKTLGCNIGGIVKLNGLELVFTQAFHSMSSNPSGVIIFYNNKTIYHAGDTGVFGDMKLIGEMYPLDLAILPVGGHFTMGIKEAKKAIQLLNSKSVIPVHYNTFDLIKQEISNNLVENSDSQLFILKPGEKIEI</sequence>
<protein>
    <recommendedName>
        <fullName evidence="2">Metallo-beta-lactamase domain-containing protein</fullName>
    </recommendedName>
</protein>
<dbReference type="SUPFAM" id="SSF56281">
    <property type="entry name" value="Metallo-hydrolase/oxidoreductase"/>
    <property type="match status" value="1"/>
</dbReference>
<feature type="domain" description="Metallo-beta-lactamase" evidence="2">
    <location>
        <begin position="7"/>
        <end position="182"/>
    </location>
</feature>
<name>A0A382HIG6_9ZZZZ</name>
<dbReference type="InterPro" id="IPR050114">
    <property type="entry name" value="UPF0173_UPF0282_UlaG_hydrolase"/>
</dbReference>
<dbReference type="InterPro" id="IPR001279">
    <property type="entry name" value="Metallo-B-lactamas"/>
</dbReference>
<evidence type="ECO:0000313" key="3">
    <source>
        <dbReference type="EMBL" id="SVB87086.1"/>
    </source>
</evidence>
<evidence type="ECO:0000256" key="1">
    <source>
        <dbReference type="ARBA" id="ARBA00022801"/>
    </source>
</evidence>
<proteinExistence type="inferred from homology"/>
<dbReference type="Gene3D" id="3.60.15.10">
    <property type="entry name" value="Ribonuclease Z/Hydroxyacylglutathione hydrolase-like"/>
    <property type="match status" value="1"/>
</dbReference>
<dbReference type="InterPro" id="IPR036866">
    <property type="entry name" value="RibonucZ/Hydroxyglut_hydro"/>
</dbReference>
<dbReference type="AlphaFoldDB" id="A0A382HIG6"/>
<dbReference type="HAMAP" id="MF_00457">
    <property type="entry name" value="UPF0173"/>
    <property type="match status" value="1"/>
</dbReference>